<dbReference type="EMBL" id="FRCP01000008">
    <property type="protein sequence ID" value="SHM28686.1"/>
    <property type="molecule type" value="Genomic_DNA"/>
</dbReference>
<dbReference type="GO" id="GO:0009307">
    <property type="term" value="P:DNA restriction-modification system"/>
    <property type="evidence" value="ECO:0007669"/>
    <property type="project" value="UniProtKB-KW"/>
</dbReference>
<sequence>MDFFKLESLCDEIIDCPHSTPRWLDSGIRVIRNYNLNGAHFDFSKSSYVDEETYLNRTKRAKPEANDIIISREAPMGTVAIMPKGLKCCLGQRLVLLKVKTEKVNPHYLLYALMSQYVQKQIRKVDVTGSIVSNLNIPDLKELVIPVCERNEQDKVASILVSIDKKIGINNRINDTLQQQAHDIYMHLFYKKNTNGKISDLLIENGKSSIKVGEAKDINGDYPFFTSGEAILEWKEALVEGRNCFLNTGGNADVKFYVGGAAYSTDTWCISARDGLSDYMYLLLNSIKGELNKKFFQGTGLKHLQKELLKDRPIYVPDENEIKLFNGSIYPISNMLSEKTRENLKLTDLRDWLLPLLMNGQATVK</sequence>
<feature type="domain" description="Type I restriction modification DNA specificity" evidence="4">
    <location>
        <begin position="194"/>
        <end position="321"/>
    </location>
</feature>
<dbReference type="InterPro" id="IPR044946">
    <property type="entry name" value="Restrct_endonuc_typeI_TRD_sf"/>
</dbReference>
<dbReference type="Pfam" id="PF01420">
    <property type="entry name" value="Methylase_S"/>
    <property type="match status" value="2"/>
</dbReference>
<dbReference type="PANTHER" id="PTHR30408:SF13">
    <property type="entry name" value="TYPE I RESTRICTION ENZYME HINDI SPECIFICITY SUBUNIT"/>
    <property type="match status" value="1"/>
</dbReference>
<dbReference type="AlphaFoldDB" id="A0A1M7HJL4"/>
<dbReference type="GO" id="GO:0003677">
    <property type="term" value="F:DNA binding"/>
    <property type="evidence" value="ECO:0007669"/>
    <property type="project" value="UniProtKB-KW"/>
</dbReference>
<evidence type="ECO:0000256" key="3">
    <source>
        <dbReference type="ARBA" id="ARBA00023125"/>
    </source>
</evidence>
<dbReference type="Gene3D" id="3.90.220.20">
    <property type="entry name" value="DNA methylase specificity domains"/>
    <property type="match status" value="2"/>
</dbReference>
<dbReference type="InterPro" id="IPR000055">
    <property type="entry name" value="Restrct_endonuc_typeI_TRD"/>
</dbReference>
<dbReference type="STRING" id="1120996.SAMN02746066_01412"/>
<evidence type="ECO:0000313" key="6">
    <source>
        <dbReference type="Proteomes" id="UP000184038"/>
    </source>
</evidence>
<comment type="similarity">
    <text evidence="1">Belongs to the type-I restriction system S methylase family.</text>
</comment>
<dbReference type="RefSeq" id="WP_073285189.1">
    <property type="nucleotide sequence ID" value="NZ_FRCP01000008.1"/>
</dbReference>
<gene>
    <name evidence="5" type="ORF">SAMN02746066_01412</name>
</gene>
<accession>A0A1M7HJL4</accession>
<name>A0A1M7HJL4_9FIRM</name>
<feature type="domain" description="Type I restriction modification DNA specificity" evidence="4">
    <location>
        <begin position="46"/>
        <end position="178"/>
    </location>
</feature>
<evidence type="ECO:0000259" key="4">
    <source>
        <dbReference type="Pfam" id="PF01420"/>
    </source>
</evidence>
<reference evidence="5 6" key="1">
    <citation type="submission" date="2016-11" db="EMBL/GenBank/DDBJ databases">
        <authorList>
            <person name="Jaros S."/>
            <person name="Januszkiewicz K."/>
            <person name="Wedrychowicz H."/>
        </authorList>
    </citation>
    <scope>NUCLEOTIDE SEQUENCE [LARGE SCALE GENOMIC DNA]</scope>
    <source>
        <strain evidence="5 6">DSM 15930</strain>
    </source>
</reference>
<dbReference type="CDD" id="cd17246">
    <property type="entry name" value="RMtype1_S_SonII-TRD2-CR2_like"/>
    <property type="match status" value="1"/>
</dbReference>
<keyword evidence="3" id="KW-0238">DNA-binding</keyword>
<keyword evidence="2" id="KW-0680">Restriction system</keyword>
<organism evidence="5 6">
    <name type="scientific">Anaerosporobacter mobilis DSM 15930</name>
    <dbReference type="NCBI Taxonomy" id="1120996"/>
    <lineage>
        <taxon>Bacteria</taxon>
        <taxon>Bacillati</taxon>
        <taxon>Bacillota</taxon>
        <taxon>Clostridia</taxon>
        <taxon>Lachnospirales</taxon>
        <taxon>Lachnospiraceae</taxon>
        <taxon>Anaerosporobacter</taxon>
    </lineage>
</organism>
<keyword evidence="6" id="KW-1185">Reference proteome</keyword>
<evidence type="ECO:0000256" key="2">
    <source>
        <dbReference type="ARBA" id="ARBA00022747"/>
    </source>
</evidence>
<dbReference type="SUPFAM" id="SSF116734">
    <property type="entry name" value="DNA methylase specificity domain"/>
    <property type="match status" value="2"/>
</dbReference>
<protein>
    <submittedName>
        <fullName evidence="5">Type I restriction enzyme, S subunit</fullName>
    </submittedName>
</protein>
<dbReference type="PANTHER" id="PTHR30408">
    <property type="entry name" value="TYPE-1 RESTRICTION ENZYME ECOKI SPECIFICITY PROTEIN"/>
    <property type="match status" value="1"/>
</dbReference>
<dbReference type="InterPro" id="IPR052021">
    <property type="entry name" value="Type-I_RS_S_subunit"/>
</dbReference>
<dbReference type="Proteomes" id="UP000184038">
    <property type="component" value="Unassembled WGS sequence"/>
</dbReference>
<evidence type="ECO:0000256" key="1">
    <source>
        <dbReference type="ARBA" id="ARBA00010923"/>
    </source>
</evidence>
<evidence type="ECO:0000313" key="5">
    <source>
        <dbReference type="EMBL" id="SHM28686.1"/>
    </source>
</evidence>
<dbReference type="OrthoDB" id="9811611at2"/>
<proteinExistence type="inferred from homology"/>